<comment type="similarity">
    <text evidence="8">Belongs to the RNase Z family.</text>
</comment>
<keyword evidence="6 8" id="KW-0378">Hydrolase</keyword>
<dbReference type="InterPro" id="IPR036866">
    <property type="entry name" value="RibonucZ/Hydroxyglut_hydro"/>
</dbReference>
<feature type="binding site" evidence="8">
    <location>
        <position position="66"/>
    </location>
    <ligand>
        <name>Zn(2+)</name>
        <dbReference type="ChEBI" id="CHEBI:29105"/>
        <label>1</label>
        <note>catalytic</note>
    </ligand>
</feature>
<evidence type="ECO:0000256" key="6">
    <source>
        <dbReference type="ARBA" id="ARBA00022801"/>
    </source>
</evidence>
<evidence type="ECO:0000256" key="2">
    <source>
        <dbReference type="ARBA" id="ARBA00022694"/>
    </source>
</evidence>
<feature type="binding site" evidence="8">
    <location>
        <position position="68"/>
    </location>
    <ligand>
        <name>Zn(2+)</name>
        <dbReference type="ChEBI" id="CHEBI:29105"/>
        <label>1</label>
        <note>catalytic</note>
    </ligand>
</feature>
<feature type="active site" description="Proton acceptor" evidence="8">
    <location>
        <position position="70"/>
    </location>
</feature>
<feature type="binding site" evidence="8">
    <location>
        <position position="215"/>
    </location>
    <ligand>
        <name>Zn(2+)</name>
        <dbReference type="ChEBI" id="CHEBI:29105"/>
        <label>2</label>
        <note>catalytic</note>
    </ligand>
</feature>
<keyword evidence="10" id="KW-1185">Reference proteome</keyword>
<dbReference type="HAMAP" id="MF_01818">
    <property type="entry name" value="RNase_Z_BN"/>
    <property type="match status" value="1"/>
</dbReference>
<accession>A0ABW0RX04</accession>
<evidence type="ECO:0000256" key="7">
    <source>
        <dbReference type="ARBA" id="ARBA00022833"/>
    </source>
</evidence>
<comment type="subunit">
    <text evidence="1 8">Homodimer.</text>
</comment>
<gene>
    <name evidence="8" type="primary">rnz</name>
    <name evidence="9" type="ORF">ACFPO9_03365</name>
</gene>
<dbReference type="PANTHER" id="PTHR46018">
    <property type="entry name" value="ZINC PHOSPHODIESTERASE ELAC PROTEIN 1"/>
    <property type="match status" value="1"/>
</dbReference>
<dbReference type="Proteomes" id="UP001596086">
    <property type="component" value="Unassembled WGS sequence"/>
</dbReference>
<dbReference type="PANTHER" id="PTHR46018:SF2">
    <property type="entry name" value="ZINC PHOSPHODIESTERASE ELAC PROTEIN 1"/>
    <property type="match status" value="1"/>
</dbReference>
<feature type="binding site" evidence="8">
    <location>
        <position position="144"/>
    </location>
    <ligand>
        <name>Zn(2+)</name>
        <dbReference type="ChEBI" id="CHEBI:29105"/>
        <label>1</label>
        <note>catalytic</note>
    </ligand>
</feature>
<evidence type="ECO:0000313" key="10">
    <source>
        <dbReference type="Proteomes" id="UP001596086"/>
    </source>
</evidence>
<dbReference type="InterPro" id="IPR013471">
    <property type="entry name" value="RNase_Z/BN"/>
</dbReference>
<evidence type="ECO:0000256" key="5">
    <source>
        <dbReference type="ARBA" id="ARBA00022759"/>
    </source>
</evidence>
<evidence type="ECO:0000256" key="4">
    <source>
        <dbReference type="ARBA" id="ARBA00022723"/>
    </source>
</evidence>
<dbReference type="EMBL" id="JBHSMZ010000001">
    <property type="protein sequence ID" value="MFC5547552.1"/>
    <property type="molecule type" value="Genomic_DNA"/>
</dbReference>
<name>A0ABW0RX04_9BURK</name>
<evidence type="ECO:0000313" key="9">
    <source>
        <dbReference type="EMBL" id="MFC5547552.1"/>
    </source>
</evidence>
<keyword evidence="3 8" id="KW-0540">Nuclease</keyword>
<feature type="binding site" evidence="8">
    <location>
        <position position="71"/>
    </location>
    <ligand>
        <name>Zn(2+)</name>
        <dbReference type="ChEBI" id="CHEBI:29105"/>
        <label>2</label>
        <note>catalytic</note>
    </ligand>
</feature>
<dbReference type="Pfam" id="PF23023">
    <property type="entry name" value="Anti-Pycsar_Apyc1"/>
    <property type="match status" value="1"/>
</dbReference>
<comment type="catalytic activity">
    <reaction evidence="8">
        <text>Endonucleolytic cleavage of RNA, removing extra 3' nucleotides from tRNA precursor, generating 3' termini of tRNAs. A 3'-hydroxy group is left at the tRNA terminus and a 5'-phosphoryl group is left at the trailer molecule.</text>
        <dbReference type="EC" id="3.1.26.11"/>
    </reaction>
</comment>
<feature type="binding site" evidence="8">
    <location>
        <position position="274"/>
    </location>
    <ligand>
        <name>Zn(2+)</name>
        <dbReference type="ChEBI" id="CHEBI:29105"/>
        <label>2</label>
        <note>catalytic</note>
    </ligand>
</feature>
<sequence length="331" mass="35986">MEFQFLGTSSGTPSKSRNVTALALRSLGASRAARHWSLVDCGEGTQHRILRTPWSLNDLAAIFITHMHGDHCYGLPGLLASAGMMNRTAPLALVGPAPLRPFVEGVMATTELGLPFPIAFVDVTALEGVEVLPDLVVRATALSHRMPCWAYSFTERQVERKLDTARLDAAGVARGEAWGALQHGREVVLADGRVLRPEDWLLPGRKPRKVIVGGDNDTPGLLAEEARDAGVLIHEATYTEAVLRKVGPGPRHSSARMTASAAAAAGVPNLVLTHFSPRYQDGEGAPSIREVEDEAREVYRGQLFLARDFDRFELDREGQLHRRPREGGNPS</sequence>
<keyword evidence="4 8" id="KW-0479">Metal-binding</keyword>
<feature type="binding site" evidence="8">
    <location>
        <position position="215"/>
    </location>
    <ligand>
        <name>Zn(2+)</name>
        <dbReference type="ChEBI" id="CHEBI:29105"/>
        <label>1</label>
        <note>catalytic</note>
    </ligand>
</feature>
<comment type="function">
    <text evidence="8">Zinc phosphodiesterase, which displays some tRNA 3'-processing endonuclease activity. Probably involved in tRNA maturation, by removing a 3'-trailer from precursor tRNA.</text>
</comment>
<keyword evidence="2 8" id="KW-0819">tRNA processing</keyword>
<dbReference type="SUPFAM" id="SSF56281">
    <property type="entry name" value="Metallo-hydrolase/oxidoreductase"/>
    <property type="match status" value="1"/>
</dbReference>
<keyword evidence="5 8" id="KW-0255">Endonuclease</keyword>
<comment type="caution">
    <text evidence="9">The sequence shown here is derived from an EMBL/GenBank/DDBJ whole genome shotgun (WGS) entry which is preliminary data.</text>
</comment>
<evidence type="ECO:0000256" key="1">
    <source>
        <dbReference type="ARBA" id="ARBA00011738"/>
    </source>
</evidence>
<dbReference type="Gene3D" id="3.60.15.10">
    <property type="entry name" value="Ribonuclease Z/Hydroxyacylglutathione hydrolase-like"/>
    <property type="match status" value="1"/>
</dbReference>
<dbReference type="RefSeq" id="WP_379767044.1">
    <property type="nucleotide sequence ID" value="NZ_JBHSMZ010000001.1"/>
</dbReference>
<evidence type="ECO:0000256" key="3">
    <source>
        <dbReference type="ARBA" id="ARBA00022722"/>
    </source>
</evidence>
<dbReference type="EC" id="3.1.26.11" evidence="8"/>
<evidence type="ECO:0000256" key="8">
    <source>
        <dbReference type="HAMAP-Rule" id="MF_01818"/>
    </source>
</evidence>
<comment type="cofactor">
    <cofactor evidence="8">
        <name>Zn(2+)</name>
        <dbReference type="ChEBI" id="CHEBI:29105"/>
    </cofactor>
    <text evidence="8">Binds 2 Zn(2+) ions.</text>
</comment>
<proteinExistence type="inferred from homology"/>
<protein>
    <recommendedName>
        <fullName evidence="8">Ribonuclease Z</fullName>
        <shortName evidence="8">RNase Z</shortName>
        <ecNumber evidence="8">3.1.26.11</ecNumber>
    </recommendedName>
    <alternativeName>
        <fullName evidence="8">tRNA 3 endonuclease</fullName>
    </alternativeName>
    <alternativeName>
        <fullName evidence="8">tRNase Z</fullName>
    </alternativeName>
</protein>
<dbReference type="CDD" id="cd07717">
    <property type="entry name" value="RNaseZ_ZiPD-like_MBL-fold"/>
    <property type="match status" value="1"/>
</dbReference>
<reference evidence="10" key="1">
    <citation type="journal article" date="2019" name="Int. J. Syst. Evol. Microbiol.">
        <title>The Global Catalogue of Microorganisms (GCM) 10K type strain sequencing project: providing services to taxonomists for standard genome sequencing and annotation.</title>
        <authorList>
            <consortium name="The Broad Institute Genomics Platform"/>
            <consortium name="The Broad Institute Genome Sequencing Center for Infectious Disease"/>
            <person name="Wu L."/>
            <person name="Ma J."/>
        </authorList>
    </citation>
    <scope>NUCLEOTIDE SEQUENCE [LARGE SCALE GENOMIC DNA]</scope>
    <source>
        <strain evidence="10">CGMCC 4.5798</strain>
    </source>
</reference>
<organism evidence="9 10">
    <name type="scientific">Massilia aerilata</name>
    <dbReference type="NCBI Taxonomy" id="453817"/>
    <lineage>
        <taxon>Bacteria</taxon>
        <taxon>Pseudomonadati</taxon>
        <taxon>Pseudomonadota</taxon>
        <taxon>Betaproteobacteria</taxon>
        <taxon>Burkholderiales</taxon>
        <taxon>Oxalobacteraceae</taxon>
        <taxon>Telluria group</taxon>
        <taxon>Massilia</taxon>
    </lineage>
</organism>
<feature type="binding site" evidence="8">
    <location>
        <position position="70"/>
    </location>
    <ligand>
        <name>Zn(2+)</name>
        <dbReference type="ChEBI" id="CHEBI:29105"/>
        <label>2</label>
        <note>catalytic</note>
    </ligand>
</feature>
<keyword evidence="7 8" id="KW-0862">Zinc</keyword>